<dbReference type="EMBL" id="CP054056">
    <property type="protein sequence ID" value="QKJ25890.1"/>
    <property type="molecule type" value="Genomic_DNA"/>
</dbReference>
<dbReference type="PROSITE" id="PS51462">
    <property type="entry name" value="NUDIX"/>
    <property type="match status" value="1"/>
</dbReference>
<dbReference type="Pfam" id="PF00293">
    <property type="entry name" value="NUDIX"/>
    <property type="match status" value="1"/>
</dbReference>
<evidence type="ECO:0000313" key="5">
    <source>
        <dbReference type="Proteomes" id="UP000501003"/>
    </source>
</evidence>
<evidence type="ECO:0000256" key="2">
    <source>
        <dbReference type="ARBA" id="ARBA00022801"/>
    </source>
</evidence>
<dbReference type="InterPro" id="IPR015797">
    <property type="entry name" value="NUDIX_hydrolase-like_dom_sf"/>
</dbReference>
<evidence type="ECO:0000256" key="1">
    <source>
        <dbReference type="ARBA" id="ARBA00005582"/>
    </source>
</evidence>
<keyword evidence="5" id="KW-1185">Reference proteome</keyword>
<dbReference type="PANTHER" id="PTHR43736:SF1">
    <property type="entry name" value="DIHYDRONEOPTERIN TRIPHOSPHATE DIPHOSPHATASE"/>
    <property type="match status" value="1"/>
</dbReference>
<dbReference type="Gene3D" id="3.90.79.10">
    <property type="entry name" value="Nucleoside Triphosphate Pyrophosphohydrolase"/>
    <property type="match status" value="1"/>
</dbReference>
<dbReference type="GO" id="GO:0016787">
    <property type="term" value="F:hydrolase activity"/>
    <property type="evidence" value="ECO:0007669"/>
    <property type="project" value="UniProtKB-KW"/>
</dbReference>
<name>A0A7D4QCD0_9MICO</name>
<dbReference type="CDD" id="cd03673">
    <property type="entry name" value="NUDIX_Ap6A_hydrolase"/>
    <property type="match status" value="1"/>
</dbReference>
<dbReference type="PROSITE" id="PS00893">
    <property type="entry name" value="NUDIX_BOX"/>
    <property type="match status" value="1"/>
</dbReference>
<dbReference type="KEGG" id="aqg:HRU87_07030"/>
<dbReference type="InterPro" id="IPR020084">
    <property type="entry name" value="NUDIX_hydrolase_CS"/>
</dbReference>
<evidence type="ECO:0000313" key="4">
    <source>
        <dbReference type="EMBL" id="QKJ25890.1"/>
    </source>
</evidence>
<dbReference type="InterPro" id="IPR000086">
    <property type="entry name" value="NUDIX_hydrolase_dom"/>
</dbReference>
<dbReference type="Proteomes" id="UP000501003">
    <property type="component" value="Chromosome"/>
</dbReference>
<comment type="similarity">
    <text evidence="1">Belongs to the Nudix hydrolase family.</text>
</comment>
<evidence type="ECO:0000259" key="3">
    <source>
        <dbReference type="PROSITE" id="PS51462"/>
    </source>
</evidence>
<sequence>MRIARPYSVTEVSAGGLIVNAENPRLVALISHRNRGGGMDWCIPKGHVELGENYLQTAIREVREETGLHGEVLEKIGEISYSFKIGPKRIRKTVHHYLLKQVSGELSFQGDPTGEVLDVKWFEIEKLEEVLAHENERKIAERALEILS</sequence>
<accession>A0A7D4QCD0</accession>
<feature type="domain" description="Nudix hydrolase" evidence="3">
    <location>
        <begin position="9"/>
        <end position="145"/>
    </location>
</feature>
<dbReference type="AlphaFoldDB" id="A0A7D4QCD0"/>
<dbReference type="PANTHER" id="PTHR43736">
    <property type="entry name" value="ADP-RIBOSE PYROPHOSPHATASE"/>
    <property type="match status" value="1"/>
</dbReference>
<gene>
    <name evidence="4" type="ORF">HRU87_07030</name>
</gene>
<dbReference type="SUPFAM" id="SSF55811">
    <property type="entry name" value="Nudix"/>
    <property type="match status" value="1"/>
</dbReference>
<keyword evidence="2 4" id="KW-0378">Hydrolase</keyword>
<proteinExistence type="inferred from homology"/>
<reference evidence="4 5" key="1">
    <citation type="submission" date="2020-05" db="EMBL/GenBank/DDBJ databases">
        <title>Aquirufa sp. strain 15G-AUS-rot a new Aquirufa species.</title>
        <authorList>
            <person name="Pitt A."/>
            <person name="Hahn M.W."/>
        </authorList>
    </citation>
    <scope>NUCLEOTIDE SEQUENCE [LARGE SCALE GENOMIC DNA]</scope>
    <source>
        <strain evidence="4 5">15G-AUS-rot</strain>
    </source>
</reference>
<dbReference type="RefSeq" id="WP_173494186.1">
    <property type="nucleotide sequence ID" value="NZ_CP054056.1"/>
</dbReference>
<organism evidence="4 5">
    <name type="scientific">Aquiluna borgnonia</name>
    <dbReference type="NCBI Taxonomy" id="2499157"/>
    <lineage>
        <taxon>Bacteria</taxon>
        <taxon>Bacillati</taxon>
        <taxon>Actinomycetota</taxon>
        <taxon>Actinomycetes</taxon>
        <taxon>Micrococcales</taxon>
        <taxon>Microbacteriaceae</taxon>
        <taxon>Luna cluster</taxon>
        <taxon>Luna-1 subcluster</taxon>
        <taxon>Aquiluna</taxon>
    </lineage>
</organism>
<protein>
    <submittedName>
        <fullName evidence="4">NUDIX hydrolase</fullName>
    </submittedName>
</protein>